<dbReference type="SMART" id="SM00487">
    <property type="entry name" value="DEXDc"/>
    <property type="match status" value="1"/>
</dbReference>
<evidence type="ECO:0008006" key="10">
    <source>
        <dbReference type="Google" id="ProtNLM"/>
    </source>
</evidence>
<dbReference type="EMBL" id="CAJJDO010000022">
    <property type="protein sequence ID" value="CAD8152051.1"/>
    <property type="molecule type" value="Genomic_DNA"/>
</dbReference>
<dbReference type="PANTHER" id="PTHR45626">
    <property type="entry name" value="TRANSCRIPTION TERMINATION FACTOR 2-RELATED"/>
    <property type="match status" value="1"/>
</dbReference>
<evidence type="ECO:0000256" key="2">
    <source>
        <dbReference type="ARBA" id="ARBA00022801"/>
    </source>
</evidence>
<dbReference type="GO" id="GO:0005524">
    <property type="term" value="F:ATP binding"/>
    <property type="evidence" value="ECO:0007669"/>
    <property type="project" value="UniProtKB-KW"/>
</dbReference>
<dbReference type="InterPro" id="IPR000330">
    <property type="entry name" value="SNF2_N"/>
</dbReference>
<dbReference type="Proteomes" id="UP000689195">
    <property type="component" value="Unassembled WGS sequence"/>
</dbReference>
<dbReference type="Pfam" id="PF00176">
    <property type="entry name" value="SNF2-rel_dom"/>
    <property type="match status" value="1"/>
</dbReference>
<dbReference type="PROSITE" id="PS51192">
    <property type="entry name" value="HELICASE_ATP_BIND_1"/>
    <property type="match status" value="1"/>
</dbReference>
<dbReference type="InterPro" id="IPR014001">
    <property type="entry name" value="Helicase_ATP-bd"/>
</dbReference>
<feature type="domain" description="Helicase C-terminal" evidence="7">
    <location>
        <begin position="855"/>
        <end position="1006"/>
    </location>
</feature>
<dbReference type="PANTHER" id="PTHR45626:SF22">
    <property type="entry name" value="DNA REPAIR PROTEIN RAD5"/>
    <property type="match status" value="1"/>
</dbReference>
<dbReference type="InterPro" id="IPR049730">
    <property type="entry name" value="SNF2/RAD54-like_C"/>
</dbReference>
<dbReference type="InterPro" id="IPR050628">
    <property type="entry name" value="SNF2_RAD54_helicase_TF"/>
</dbReference>
<evidence type="ECO:0000259" key="5">
    <source>
        <dbReference type="PROSITE" id="PS50089"/>
    </source>
</evidence>
<dbReference type="InterPro" id="IPR001650">
    <property type="entry name" value="Helicase_C-like"/>
</dbReference>
<keyword evidence="4" id="KW-0479">Metal-binding</keyword>
<feature type="domain" description="Helicase ATP-binding" evidence="6">
    <location>
        <begin position="330"/>
        <end position="514"/>
    </location>
</feature>
<evidence type="ECO:0000256" key="1">
    <source>
        <dbReference type="ARBA" id="ARBA00022741"/>
    </source>
</evidence>
<keyword evidence="4" id="KW-0862">Zinc</keyword>
<dbReference type="GO" id="GO:0006281">
    <property type="term" value="P:DNA repair"/>
    <property type="evidence" value="ECO:0007669"/>
    <property type="project" value="TreeGrafter"/>
</dbReference>
<comment type="caution">
    <text evidence="8">The sequence shown here is derived from an EMBL/GenBank/DDBJ whole genome shotgun (WGS) entry which is preliminary data.</text>
</comment>
<dbReference type="OrthoDB" id="448448at2759"/>
<dbReference type="Pfam" id="PF00271">
    <property type="entry name" value="Helicase_C"/>
    <property type="match status" value="1"/>
</dbReference>
<evidence type="ECO:0000313" key="9">
    <source>
        <dbReference type="Proteomes" id="UP000689195"/>
    </source>
</evidence>
<dbReference type="GO" id="GO:0008094">
    <property type="term" value="F:ATP-dependent activity, acting on DNA"/>
    <property type="evidence" value="ECO:0007669"/>
    <property type="project" value="TreeGrafter"/>
</dbReference>
<protein>
    <recommendedName>
        <fullName evidence="10">DNA repair protein RAD5</fullName>
    </recommendedName>
</protein>
<reference evidence="8" key="1">
    <citation type="submission" date="2021-01" db="EMBL/GenBank/DDBJ databases">
        <authorList>
            <consortium name="Genoscope - CEA"/>
            <person name="William W."/>
        </authorList>
    </citation>
    <scope>NUCLEOTIDE SEQUENCE</scope>
</reference>
<organism evidence="8 9">
    <name type="scientific">Paramecium pentaurelia</name>
    <dbReference type="NCBI Taxonomy" id="43138"/>
    <lineage>
        <taxon>Eukaryota</taxon>
        <taxon>Sar</taxon>
        <taxon>Alveolata</taxon>
        <taxon>Ciliophora</taxon>
        <taxon>Intramacronucleata</taxon>
        <taxon>Oligohymenophorea</taxon>
        <taxon>Peniculida</taxon>
        <taxon>Parameciidae</taxon>
        <taxon>Paramecium</taxon>
    </lineage>
</organism>
<evidence type="ECO:0000256" key="3">
    <source>
        <dbReference type="ARBA" id="ARBA00022840"/>
    </source>
</evidence>
<dbReference type="AlphaFoldDB" id="A0A8S1TCW3"/>
<dbReference type="GO" id="GO:0016787">
    <property type="term" value="F:hydrolase activity"/>
    <property type="evidence" value="ECO:0007669"/>
    <property type="project" value="UniProtKB-KW"/>
</dbReference>
<dbReference type="PROSITE" id="PS50089">
    <property type="entry name" value="ZF_RING_2"/>
    <property type="match status" value="1"/>
</dbReference>
<keyword evidence="2" id="KW-0378">Hydrolase</keyword>
<evidence type="ECO:0000313" key="8">
    <source>
        <dbReference type="EMBL" id="CAD8152051.1"/>
    </source>
</evidence>
<dbReference type="CDD" id="cd18793">
    <property type="entry name" value="SF2_C_SNF"/>
    <property type="match status" value="1"/>
</dbReference>
<keyword evidence="3" id="KW-0067">ATP-binding</keyword>
<sequence>MRKYIGLFTLEYPINHCDVALQLNQKLILHSDTLVFDERISNGGQLNIKLMPTNIISYLYTEDGQYCTKLYHFYQEIWSFLLNYDYVSLNIQVLDITQYNYIVQFKVYLLEKSFKEQEKIISQIKKVDQNEKDSKKEKAKQKLVHQYAKESFIILFEILNLKISQRASLRPNEETQYLDQFLVEKFGNLEFYEYTYLSKNLLIPRNLNKNQVNVTKEKIIKIKKQVKPDDEEGQIQIEQQENDTNLFSVNEQQSYQFTLCKQPEDLKNILFNYQAQAIQWMLYREHRISAQTLNLQNQQQSLNKMWSEIQISDDINIYFNEFTGQFSEKVVAYKDVKGGILADAMGLGKTICSIALILLVKEMKQQQLNDNNQEPQGKKVKLEKQNGNTLLVVELSVFEHWIEEIERHTKQNKLEVYQYYKPQSRVKEIQLEVYDIVITTYGVLKKDCTKNGLLYKYEWERIILDEAHVIKSKSTACAKAASSIQAKCRWCLTGTPIQNHLEDLYSLFHFLQVETFSDYYWFNHYINKQQDKAAKFNLLHEILKPLLLRRTKQSESIKSSLNLPSKQHFIFRVKMSKQEQKFYDTLYLNTCKYIKEYFGIGLEQKKKKIRYMHAFQLLSSLRQCCDHVGLIANKLRNKAMQKIVATKQKSEQLIKQFIENAQQNLEKSLKAQILQLQQKQETAANQNQIEEIEEDDDFSIEDQFSENSSTADESKSLLDINQIENDLRNKIQYLDKVQMDIQSPEFAQKQYQSIFEKVKNDDCVICTIPLREKNIIYYLSCGHVFCSCIEDVFKNKNEIIPCPICRQEIEQKGKIKLYQNLQKIQEEQLQKQNIQEETNVPNQQEWYQESSKINEILKYIEYVWKSNEKVVVFTQWLSIMNFIEGKLRIKGIEFRKIQGKMDKNQRKASIKDFFEKQITVMLISLKAGAYGINLSCANHVLLVDPWWNPAVEDQAVERVHRLGQQKQVKIVSFICENTIEERVLQMHQKKRQLFKDALQLKFNDHEEFSFQDQIEFVMNQKMDS</sequence>
<dbReference type="SMART" id="SM00490">
    <property type="entry name" value="HELICc"/>
    <property type="match status" value="1"/>
</dbReference>
<dbReference type="Pfam" id="PF13639">
    <property type="entry name" value="zf-RING_2"/>
    <property type="match status" value="1"/>
</dbReference>
<evidence type="ECO:0000256" key="4">
    <source>
        <dbReference type="PROSITE-ProRule" id="PRU00175"/>
    </source>
</evidence>
<dbReference type="PROSITE" id="PS51194">
    <property type="entry name" value="HELICASE_CTER"/>
    <property type="match status" value="1"/>
</dbReference>
<keyword evidence="9" id="KW-1185">Reference proteome</keyword>
<dbReference type="CDD" id="cd18008">
    <property type="entry name" value="DEXDc_SHPRH-like"/>
    <property type="match status" value="1"/>
</dbReference>
<accession>A0A8S1TCW3</accession>
<keyword evidence="1" id="KW-0547">Nucleotide-binding</keyword>
<dbReference type="GO" id="GO:0008270">
    <property type="term" value="F:zinc ion binding"/>
    <property type="evidence" value="ECO:0007669"/>
    <property type="project" value="UniProtKB-KW"/>
</dbReference>
<proteinExistence type="predicted"/>
<dbReference type="InterPro" id="IPR001841">
    <property type="entry name" value="Znf_RING"/>
</dbReference>
<feature type="domain" description="RING-type" evidence="5">
    <location>
        <begin position="763"/>
        <end position="806"/>
    </location>
</feature>
<gene>
    <name evidence="8" type="ORF">PPENT_87.1.T0220254</name>
</gene>
<dbReference type="GO" id="GO:0005634">
    <property type="term" value="C:nucleus"/>
    <property type="evidence" value="ECO:0007669"/>
    <property type="project" value="TreeGrafter"/>
</dbReference>
<evidence type="ECO:0000259" key="6">
    <source>
        <dbReference type="PROSITE" id="PS51192"/>
    </source>
</evidence>
<evidence type="ECO:0000259" key="7">
    <source>
        <dbReference type="PROSITE" id="PS51194"/>
    </source>
</evidence>
<keyword evidence="4" id="KW-0863">Zinc-finger</keyword>
<name>A0A8S1TCW3_9CILI</name>